<dbReference type="AlphaFoldDB" id="A0A1I0GSC4"/>
<dbReference type="GO" id="GO:0004674">
    <property type="term" value="F:protein serine/threonine kinase activity"/>
    <property type="evidence" value="ECO:0007669"/>
    <property type="project" value="UniProtKB-KW"/>
</dbReference>
<name>A0A1I0GSC4_9BACT</name>
<keyword evidence="1" id="KW-0808">Transferase</keyword>
<evidence type="ECO:0000259" key="5">
    <source>
        <dbReference type="PROSITE" id="PS50011"/>
    </source>
</evidence>
<evidence type="ECO:0000313" key="7">
    <source>
        <dbReference type="Proteomes" id="UP000199181"/>
    </source>
</evidence>
<keyword evidence="3 6" id="KW-0418">Kinase</keyword>
<evidence type="ECO:0000256" key="2">
    <source>
        <dbReference type="ARBA" id="ARBA00022741"/>
    </source>
</evidence>
<gene>
    <name evidence="6" type="ORF">SAMN05443639_104140</name>
</gene>
<keyword evidence="2" id="KW-0547">Nucleotide-binding</keyword>
<feature type="domain" description="Protein kinase" evidence="5">
    <location>
        <begin position="22"/>
        <end position="293"/>
    </location>
</feature>
<keyword evidence="4" id="KW-0067">ATP-binding</keyword>
<dbReference type="InterPro" id="IPR011009">
    <property type="entry name" value="Kinase-like_dom_sf"/>
</dbReference>
<protein>
    <submittedName>
        <fullName evidence="6">Serine/threonine protein kinase</fullName>
    </submittedName>
</protein>
<keyword evidence="6" id="KW-0723">Serine/threonine-protein kinase</keyword>
<dbReference type="Gene3D" id="3.30.200.20">
    <property type="entry name" value="Phosphorylase Kinase, domain 1"/>
    <property type="match status" value="1"/>
</dbReference>
<dbReference type="CDD" id="cd14014">
    <property type="entry name" value="STKc_PknB_like"/>
    <property type="match status" value="1"/>
</dbReference>
<dbReference type="InterPro" id="IPR051681">
    <property type="entry name" value="Ser/Thr_Kinases-Pseudokinases"/>
</dbReference>
<evidence type="ECO:0000256" key="1">
    <source>
        <dbReference type="ARBA" id="ARBA00022679"/>
    </source>
</evidence>
<dbReference type="PANTHER" id="PTHR44329:SF288">
    <property type="entry name" value="MITOGEN-ACTIVATED PROTEIN KINASE KINASE KINASE 20"/>
    <property type="match status" value="1"/>
</dbReference>
<dbReference type="SMART" id="SM00219">
    <property type="entry name" value="TyrKc"/>
    <property type="match status" value="1"/>
</dbReference>
<dbReference type="PROSITE" id="PS50011">
    <property type="entry name" value="PROTEIN_KINASE_DOM"/>
    <property type="match status" value="1"/>
</dbReference>
<dbReference type="EMBL" id="FOIJ01000004">
    <property type="protein sequence ID" value="SET74000.1"/>
    <property type="molecule type" value="Genomic_DNA"/>
</dbReference>
<evidence type="ECO:0000256" key="4">
    <source>
        <dbReference type="ARBA" id="ARBA00022840"/>
    </source>
</evidence>
<proteinExistence type="predicted"/>
<dbReference type="GO" id="GO:0005524">
    <property type="term" value="F:ATP binding"/>
    <property type="evidence" value="ECO:0007669"/>
    <property type="project" value="UniProtKB-KW"/>
</dbReference>
<dbReference type="Proteomes" id="UP000199181">
    <property type="component" value="Unassembled WGS sequence"/>
</dbReference>
<evidence type="ECO:0000256" key="3">
    <source>
        <dbReference type="ARBA" id="ARBA00022777"/>
    </source>
</evidence>
<sequence length="455" mass="49665">MAVNSHGVSLVLAVPGTEVGTWRVLEQRGQGSYGTVYRAEKVGQPEAGSFALKLALHLNDPRFEREAELLSRLQHPHVPRLLEQGTWEVPEGGGFPFLVMEWMEGVPLYRWAAQQPFTSRQASRLLAQVASALAATHEAEGVHRDVRGDNVLVRTGTLQAVLLDFGSAYYRRARVLTHQFPPPGTPEYQSPECQRFQWEYRHQPGARYEAQPSDDLYALGVMAYRLVTGGYPPAALELKVTGEGFDFFSPPWVPPESRVSVSPALAELIRQLLHEEPAARGTTGEVAEALDRLARTAGPLEDRLILPVAAPEDLSQVRPPESVGTEAPWLAMVALVYLVIGAWWVQPRTGFPAGSLQEGPPSAGTAGLGEEVLASPALMGPHESGVKGLGLDMPKKPFPGQQRPPCEKPLVEINAGCWGRLGDALPPCGATSYEWKKGCYWPHIDPRRPSTSNPP</sequence>
<dbReference type="RefSeq" id="WP_093518759.1">
    <property type="nucleotide sequence ID" value="NZ_FOIJ01000004.1"/>
</dbReference>
<reference evidence="7" key="1">
    <citation type="submission" date="2016-10" db="EMBL/GenBank/DDBJ databases">
        <authorList>
            <person name="Varghese N."/>
            <person name="Submissions S."/>
        </authorList>
    </citation>
    <scope>NUCLEOTIDE SEQUENCE [LARGE SCALE GENOMIC DNA]</scope>
    <source>
        <strain evidence="7">DSM 16858</strain>
    </source>
</reference>
<dbReference type="PANTHER" id="PTHR44329">
    <property type="entry name" value="SERINE/THREONINE-PROTEIN KINASE TNNI3K-RELATED"/>
    <property type="match status" value="1"/>
</dbReference>
<dbReference type="GO" id="GO:0004713">
    <property type="term" value="F:protein tyrosine kinase activity"/>
    <property type="evidence" value="ECO:0007669"/>
    <property type="project" value="InterPro"/>
</dbReference>
<organism evidence="6 7">
    <name type="scientific">Stigmatella erecta</name>
    <dbReference type="NCBI Taxonomy" id="83460"/>
    <lineage>
        <taxon>Bacteria</taxon>
        <taxon>Pseudomonadati</taxon>
        <taxon>Myxococcota</taxon>
        <taxon>Myxococcia</taxon>
        <taxon>Myxococcales</taxon>
        <taxon>Cystobacterineae</taxon>
        <taxon>Archangiaceae</taxon>
        <taxon>Stigmatella</taxon>
    </lineage>
</organism>
<accession>A0A1I0GSC4</accession>
<dbReference type="InterPro" id="IPR020635">
    <property type="entry name" value="Tyr_kinase_cat_dom"/>
</dbReference>
<dbReference type="Pfam" id="PF00069">
    <property type="entry name" value="Pkinase"/>
    <property type="match status" value="1"/>
</dbReference>
<keyword evidence="7" id="KW-1185">Reference proteome</keyword>
<dbReference type="InterPro" id="IPR000719">
    <property type="entry name" value="Prot_kinase_dom"/>
</dbReference>
<dbReference type="Gene3D" id="1.10.510.10">
    <property type="entry name" value="Transferase(Phosphotransferase) domain 1"/>
    <property type="match status" value="1"/>
</dbReference>
<dbReference type="SUPFAM" id="SSF56112">
    <property type="entry name" value="Protein kinase-like (PK-like)"/>
    <property type="match status" value="1"/>
</dbReference>
<evidence type="ECO:0000313" key="6">
    <source>
        <dbReference type="EMBL" id="SET74000.1"/>
    </source>
</evidence>